<keyword evidence="7" id="KW-0542">Nucleomorph</keyword>
<name>F2HI26_9CRYP</name>
<feature type="domain" description="eRF1/Pelota-like N-terminal" evidence="6">
    <location>
        <begin position="6"/>
        <end position="141"/>
    </location>
</feature>
<keyword evidence="5" id="KW-0648">Protein biosynthesis</keyword>
<dbReference type="Gene3D" id="3.30.1330.30">
    <property type="match status" value="1"/>
</dbReference>
<gene>
    <name evidence="7" type="primary">erf1</name>
    <name evidence="7" type="ORF">CPARA_2gp314</name>
</gene>
<proteinExistence type="inferred from homology"/>
<evidence type="ECO:0000259" key="6">
    <source>
        <dbReference type="SMART" id="SM01194"/>
    </source>
</evidence>
<reference evidence="7 8" key="1">
    <citation type="journal article" date="2011" name="Genome Biol. Evol.">
        <title>Complete nucleomorph genome sequence of the nonphotosynthetic alga Cryptomonas paramecium reveals a core nucleomorph gene set.</title>
        <authorList>
            <person name="Tanifuji G."/>
            <person name="Onodera N.T."/>
            <person name="Wheeler T.J."/>
            <person name="Dlutek M."/>
            <person name="Donaher N."/>
            <person name="Archibald J.M."/>
        </authorList>
    </citation>
    <scope>NUCLEOTIDE SEQUENCE [LARGE SCALE GENOMIC DNA]</scope>
    <source>
        <strain evidence="7 8">CCAP977/2A</strain>
    </source>
</reference>
<evidence type="ECO:0000256" key="4">
    <source>
        <dbReference type="ARBA" id="ARBA00022490"/>
    </source>
</evidence>
<dbReference type="FunFam" id="3.30.1330.30:FF:000032">
    <property type="entry name" value="Eukaryotic peptide chain release factor subunit 1"/>
    <property type="match status" value="1"/>
</dbReference>
<dbReference type="Pfam" id="PF03464">
    <property type="entry name" value="eRF1_2"/>
    <property type="match status" value="1"/>
</dbReference>
<dbReference type="SUPFAM" id="SSF53137">
    <property type="entry name" value="Translational machinery components"/>
    <property type="match status" value="1"/>
</dbReference>
<dbReference type="Gene3D" id="3.30.420.60">
    <property type="entry name" value="eRF1 domain 2"/>
    <property type="match status" value="1"/>
</dbReference>
<evidence type="ECO:0000313" key="8">
    <source>
        <dbReference type="Proteomes" id="UP000243423"/>
    </source>
</evidence>
<evidence type="ECO:0000256" key="2">
    <source>
        <dbReference type="ARBA" id="ARBA00005326"/>
    </source>
</evidence>
<comment type="similarity">
    <text evidence="2">Belongs to the eukaryotic release factor 1 family.</text>
</comment>
<dbReference type="GO" id="GO:0005737">
    <property type="term" value="C:cytoplasm"/>
    <property type="evidence" value="ECO:0007669"/>
    <property type="project" value="UniProtKB-SubCell"/>
</dbReference>
<dbReference type="InterPro" id="IPR005141">
    <property type="entry name" value="eRF1_2"/>
</dbReference>
<dbReference type="SUPFAM" id="SSF55315">
    <property type="entry name" value="L30e-like"/>
    <property type="match status" value="1"/>
</dbReference>
<dbReference type="InterPro" id="IPR029064">
    <property type="entry name" value="Ribosomal_eL30-like_sf"/>
</dbReference>
<dbReference type="GO" id="GO:0003747">
    <property type="term" value="F:translation release factor activity"/>
    <property type="evidence" value="ECO:0007669"/>
    <property type="project" value="InterPro"/>
</dbReference>
<dbReference type="InterPro" id="IPR042226">
    <property type="entry name" value="eFR1_2_sf"/>
</dbReference>
<dbReference type="FunFam" id="3.30.960.10:FF:000003">
    <property type="entry name" value="Peptide chain release factor subunit 1"/>
    <property type="match status" value="1"/>
</dbReference>
<dbReference type="RefSeq" id="XP_003239870.1">
    <property type="nucleotide sequence ID" value="XM_003239822.1"/>
</dbReference>
<sequence length="422" mass="48176">MTDEFEEENRRIQEWKLKNVLKILEEARGNGTSMISLIISPGDQISKISKMLNEEISTASNIKSRVNRLSVLSAIVSTQQRLKLYTKIPENGLALYCGTILDSSNKEKKITFDIEPIEPVNTSLYLCDNKFHTKALRSLLKNEEKTGFIILDGKGLLLGTLSGQRKEVLYKLSVELPKKHGRGGQSALRFARLRIEKRHIFLKKVTELATQYFINEQGRVNINNLILAGSGEFKNEFNKSEFLDLRLRSKVLQTVDIGYGGIAGFDQAINLCSDILKDSKFFKEKKTIQSFFEEIAKNSNKYIFGFRETLNALESGAIQKLLCWEDLKILRIIAYDAKAKKESIFYIQENHFEKNFKEENSAVEIKEKEYFLSWIINNRNCFGATVFLITNKTPEGSQFVKSFGGIGGILRYESKNTNNLQV</sequence>
<dbReference type="Pfam" id="PF03465">
    <property type="entry name" value="eRF1_3"/>
    <property type="match status" value="1"/>
</dbReference>
<protein>
    <submittedName>
        <fullName evidence="7">Eukaryotic release factor 1</fullName>
    </submittedName>
</protein>
<evidence type="ECO:0000256" key="5">
    <source>
        <dbReference type="ARBA" id="ARBA00022917"/>
    </source>
</evidence>
<organism evidence="7 8">
    <name type="scientific">Cryptomonas paramaecium</name>
    <dbReference type="NCBI Taxonomy" id="2898"/>
    <lineage>
        <taxon>Eukaryota</taxon>
        <taxon>Cryptophyceae</taxon>
        <taxon>Cryptomonadales</taxon>
        <taxon>Cryptomonadaceae</taxon>
        <taxon>Cryptomonas</taxon>
    </lineage>
</organism>
<keyword evidence="4" id="KW-0963">Cytoplasm</keyword>
<dbReference type="Gene3D" id="3.30.960.10">
    <property type="entry name" value="eRF1 domain 1"/>
    <property type="match status" value="1"/>
</dbReference>
<dbReference type="SUPFAM" id="SSF55481">
    <property type="entry name" value="N-terminal domain of eukaryotic peptide chain release factor subunit 1, ERF1"/>
    <property type="match status" value="1"/>
</dbReference>
<dbReference type="PANTHER" id="PTHR10113">
    <property type="entry name" value="PEPTIDE CHAIN RELEASE FACTOR SUBUNIT 1"/>
    <property type="match status" value="1"/>
</dbReference>
<accession>F2HI26</accession>
<geneLocation type="nucleomorph" evidence="7"/>
<dbReference type="InterPro" id="IPR005142">
    <property type="entry name" value="eRF1_3"/>
</dbReference>
<evidence type="ECO:0000313" key="7">
    <source>
        <dbReference type="EMBL" id="AEA38972.1"/>
    </source>
</evidence>
<evidence type="ECO:0000256" key="3">
    <source>
        <dbReference type="ARBA" id="ARBA00011520"/>
    </source>
</evidence>
<comment type="subunit">
    <text evidence="3">Heterodimer of two subunits, one of which binds GTP.</text>
</comment>
<dbReference type="Proteomes" id="UP000243423">
    <property type="component" value="Nucleomorph 2"/>
</dbReference>
<dbReference type="AlphaFoldDB" id="F2HI26"/>
<evidence type="ECO:0000256" key="1">
    <source>
        <dbReference type="ARBA" id="ARBA00004496"/>
    </source>
</evidence>
<comment type="subcellular location">
    <subcellularLocation>
        <location evidence="1">Cytoplasm</location>
    </subcellularLocation>
</comment>
<dbReference type="Pfam" id="PF03463">
    <property type="entry name" value="eRF1_1"/>
    <property type="match status" value="1"/>
</dbReference>
<dbReference type="InterPro" id="IPR024049">
    <property type="entry name" value="eRF1_1_sf"/>
</dbReference>
<dbReference type="InterPro" id="IPR005140">
    <property type="entry name" value="eRF1_Pelota-like_N"/>
</dbReference>
<dbReference type="SMART" id="SM01194">
    <property type="entry name" value="eRF1_1"/>
    <property type="match status" value="1"/>
</dbReference>
<dbReference type="NCBIfam" id="TIGR03676">
    <property type="entry name" value="aRF1_eRF1"/>
    <property type="match status" value="1"/>
</dbReference>
<dbReference type="GeneID" id="10447216"/>
<dbReference type="InterPro" id="IPR004403">
    <property type="entry name" value="Peptide_chain-rel_eRF1/aRF1"/>
</dbReference>
<dbReference type="EMBL" id="CP002173">
    <property type="protein sequence ID" value="AEA38972.1"/>
    <property type="molecule type" value="Genomic_DNA"/>
</dbReference>